<reference evidence="1 2" key="1">
    <citation type="submission" date="2016-10" db="EMBL/GenBank/DDBJ databases">
        <title>Comparative genome analysis of multiple Pseudomonas spp. focuses on biocontrol and plant growth promoting traits.</title>
        <authorList>
            <person name="Tao X.-Y."/>
            <person name="Taylor C.G."/>
        </authorList>
    </citation>
    <scope>NUCLEOTIDE SEQUENCE [LARGE SCALE GENOMIC DNA]</scope>
    <source>
        <strain evidence="1 2">28B5</strain>
    </source>
</reference>
<accession>A0A423MCI4</accession>
<dbReference type="EMBL" id="MOBX01000013">
    <property type="protein sequence ID" value="RON81002.1"/>
    <property type="molecule type" value="Genomic_DNA"/>
</dbReference>
<proteinExistence type="predicted"/>
<protein>
    <submittedName>
        <fullName evidence="1">Uncharacterized protein</fullName>
    </submittedName>
</protein>
<sequence length="68" mass="7409">MVRVRAVAQLQVVMLDRIGQALDLVDTSGEISSDLMYSAPWIMQPYAPDLTQCMLNELSPSPTPATGD</sequence>
<organism evidence="1 2">
    <name type="scientific">Pseudomonas fluorescens</name>
    <dbReference type="NCBI Taxonomy" id="294"/>
    <lineage>
        <taxon>Bacteria</taxon>
        <taxon>Pseudomonadati</taxon>
        <taxon>Pseudomonadota</taxon>
        <taxon>Gammaproteobacteria</taxon>
        <taxon>Pseudomonadales</taxon>
        <taxon>Pseudomonadaceae</taxon>
        <taxon>Pseudomonas</taxon>
    </lineage>
</organism>
<name>A0A423MCI4_PSEFL</name>
<dbReference type="Proteomes" id="UP000285378">
    <property type="component" value="Unassembled WGS sequence"/>
</dbReference>
<dbReference type="AlphaFoldDB" id="A0A423MCI4"/>
<evidence type="ECO:0000313" key="1">
    <source>
        <dbReference type="EMBL" id="RON81002.1"/>
    </source>
</evidence>
<evidence type="ECO:0000313" key="2">
    <source>
        <dbReference type="Proteomes" id="UP000285378"/>
    </source>
</evidence>
<comment type="caution">
    <text evidence="1">The sequence shown here is derived from an EMBL/GenBank/DDBJ whole genome shotgun (WGS) entry which is preliminary data.</text>
</comment>
<gene>
    <name evidence="1" type="ORF">BK670_12505</name>
</gene>